<dbReference type="Proteomes" id="UP000289738">
    <property type="component" value="Chromosome A01"/>
</dbReference>
<dbReference type="Pfam" id="PF01293">
    <property type="entry name" value="PEPCK_ATP"/>
    <property type="match status" value="1"/>
</dbReference>
<proteinExistence type="predicted"/>
<dbReference type="InterPro" id="IPR001272">
    <property type="entry name" value="PEP_carboxykinase_ATP"/>
</dbReference>
<evidence type="ECO:0000313" key="1">
    <source>
        <dbReference type="EMBL" id="RYR78595.1"/>
    </source>
</evidence>
<organism evidence="1 2">
    <name type="scientific">Arachis hypogaea</name>
    <name type="common">Peanut</name>
    <dbReference type="NCBI Taxonomy" id="3818"/>
    <lineage>
        <taxon>Eukaryota</taxon>
        <taxon>Viridiplantae</taxon>
        <taxon>Streptophyta</taxon>
        <taxon>Embryophyta</taxon>
        <taxon>Tracheophyta</taxon>
        <taxon>Spermatophyta</taxon>
        <taxon>Magnoliopsida</taxon>
        <taxon>eudicotyledons</taxon>
        <taxon>Gunneridae</taxon>
        <taxon>Pentapetalae</taxon>
        <taxon>rosids</taxon>
        <taxon>fabids</taxon>
        <taxon>Fabales</taxon>
        <taxon>Fabaceae</taxon>
        <taxon>Papilionoideae</taxon>
        <taxon>50 kb inversion clade</taxon>
        <taxon>dalbergioids sensu lato</taxon>
        <taxon>Dalbergieae</taxon>
        <taxon>Pterocarpus clade</taxon>
        <taxon>Arachis</taxon>
    </lineage>
</organism>
<reference evidence="1 2" key="1">
    <citation type="submission" date="2019-01" db="EMBL/GenBank/DDBJ databases">
        <title>Sequencing of cultivated peanut Arachis hypogaea provides insights into genome evolution and oil improvement.</title>
        <authorList>
            <person name="Chen X."/>
        </authorList>
    </citation>
    <scope>NUCLEOTIDE SEQUENCE [LARGE SCALE GENOMIC DNA]</scope>
    <source>
        <strain evidence="2">cv. Fuhuasheng</strain>
        <tissue evidence="1">Leaves</tissue>
    </source>
</reference>
<dbReference type="EMBL" id="SDMP01000001">
    <property type="protein sequence ID" value="RYR78595.1"/>
    <property type="molecule type" value="Genomic_DNA"/>
</dbReference>
<dbReference type="SUPFAM" id="SSF53795">
    <property type="entry name" value="PEP carboxykinase-like"/>
    <property type="match status" value="1"/>
</dbReference>
<dbReference type="GO" id="GO:0005524">
    <property type="term" value="F:ATP binding"/>
    <property type="evidence" value="ECO:0007669"/>
    <property type="project" value="InterPro"/>
</dbReference>
<evidence type="ECO:0008006" key="3">
    <source>
        <dbReference type="Google" id="ProtNLM"/>
    </source>
</evidence>
<dbReference type="GO" id="GO:0004612">
    <property type="term" value="F:phosphoenolpyruvate carboxykinase (ATP) activity"/>
    <property type="evidence" value="ECO:0007669"/>
    <property type="project" value="InterPro"/>
</dbReference>
<dbReference type="InterPro" id="IPR013035">
    <property type="entry name" value="PEP_carboxykinase_C"/>
</dbReference>
<comment type="caution">
    <text evidence="1">The sequence shown here is derived from an EMBL/GenBank/DDBJ whole genome shotgun (WGS) entry which is preliminary data.</text>
</comment>
<dbReference type="STRING" id="3818.A0A445ESY2"/>
<accession>A0A445ESY2</accession>
<sequence>MITWMACRCMVAGTEDGIKEPTTTFSACFGAAFIMLHPTKYATMLAEKMEKHGATGWLVKMGWSGGRYGYGSRIKLPYTRKIIDAIDSGSLLNAEYKKTEIFGFEISIKVEGVTSEILDPITLQEKGAFVTKKYCYKTSKF</sequence>
<dbReference type="GO" id="GO:0005829">
    <property type="term" value="C:cytosol"/>
    <property type="evidence" value="ECO:0007669"/>
    <property type="project" value="TreeGrafter"/>
</dbReference>
<dbReference type="AlphaFoldDB" id="A0A445ESY2"/>
<dbReference type="GO" id="GO:0006094">
    <property type="term" value="P:gluconeogenesis"/>
    <property type="evidence" value="ECO:0007669"/>
    <property type="project" value="InterPro"/>
</dbReference>
<dbReference type="Gene3D" id="3.90.228.20">
    <property type="match status" value="1"/>
</dbReference>
<dbReference type="PANTHER" id="PTHR30031:SF0">
    <property type="entry name" value="PHOSPHOENOLPYRUVATE CARBOXYKINASE (ATP)"/>
    <property type="match status" value="1"/>
</dbReference>
<name>A0A445ESY2_ARAHY</name>
<keyword evidence="2" id="KW-1185">Reference proteome</keyword>
<gene>
    <name evidence="1" type="ORF">Ahy_A01g003434</name>
</gene>
<evidence type="ECO:0000313" key="2">
    <source>
        <dbReference type="Proteomes" id="UP000289738"/>
    </source>
</evidence>
<protein>
    <recommendedName>
        <fullName evidence="3">Phosphoenolpyruvate carboxykinase (ATP)</fullName>
    </recommendedName>
</protein>
<dbReference type="PANTHER" id="PTHR30031">
    <property type="entry name" value="PHOSPHOENOLPYRUVATE CARBOXYKINASE ATP"/>
    <property type="match status" value="1"/>
</dbReference>